<dbReference type="EMBL" id="KL584725">
    <property type="protein sequence ID" value="KEQ68872.1"/>
    <property type="molecule type" value="Genomic_DNA"/>
</dbReference>
<evidence type="ECO:0000256" key="1">
    <source>
        <dbReference type="SAM" id="MobiDB-lite"/>
    </source>
</evidence>
<reference evidence="2 3" key="1">
    <citation type="journal article" date="2014" name="BMC Genomics">
        <title>Genome sequencing of four Aureobasidium pullulans varieties: biotechnological potential, stress tolerance, and description of new species.</title>
        <authorList>
            <person name="Gostin Ar C."/>
            <person name="Ohm R.A."/>
            <person name="Kogej T."/>
            <person name="Sonjak S."/>
            <person name="Turk M."/>
            <person name="Zajc J."/>
            <person name="Zalar P."/>
            <person name="Grube M."/>
            <person name="Sun H."/>
            <person name="Han J."/>
            <person name="Sharma A."/>
            <person name="Chiniquy J."/>
            <person name="Ngan C.Y."/>
            <person name="Lipzen A."/>
            <person name="Barry K."/>
            <person name="Grigoriev I.V."/>
            <person name="Gunde-Cimerman N."/>
        </authorList>
    </citation>
    <scope>NUCLEOTIDE SEQUENCE [LARGE SCALE GENOMIC DNA]</scope>
    <source>
        <strain evidence="2 3">CBS 147.97</strain>
    </source>
</reference>
<dbReference type="AlphaFoldDB" id="A0A074WG70"/>
<accession>A0A074WG70</accession>
<feature type="region of interest" description="Disordered" evidence="1">
    <location>
        <begin position="30"/>
        <end position="88"/>
    </location>
</feature>
<feature type="compositionally biased region" description="Polar residues" evidence="1">
    <location>
        <begin position="66"/>
        <end position="77"/>
    </location>
</feature>
<dbReference type="Proteomes" id="UP000027730">
    <property type="component" value="Unassembled WGS sequence"/>
</dbReference>
<organism evidence="2 3">
    <name type="scientific">Aureobasidium namibiae CBS 147.97</name>
    <dbReference type="NCBI Taxonomy" id="1043004"/>
    <lineage>
        <taxon>Eukaryota</taxon>
        <taxon>Fungi</taxon>
        <taxon>Dikarya</taxon>
        <taxon>Ascomycota</taxon>
        <taxon>Pezizomycotina</taxon>
        <taxon>Dothideomycetes</taxon>
        <taxon>Dothideomycetidae</taxon>
        <taxon>Dothideales</taxon>
        <taxon>Saccotheciaceae</taxon>
        <taxon>Aureobasidium</taxon>
    </lineage>
</organism>
<feature type="compositionally biased region" description="Acidic residues" evidence="1">
    <location>
        <begin position="146"/>
        <end position="169"/>
    </location>
</feature>
<gene>
    <name evidence="2" type="ORF">M436DRAFT_86031</name>
</gene>
<feature type="compositionally biased region" description="Acidic residues" evidence="1">
    <location>
        <begin position="290"/>
        <end position="303"/>
    </location>
</feature>
<feature type="compositionally biased region" description="Acidic residues" evidence="1">
    <location>
        <begin position="222"/>
        <end position="246"/>
    </location>
</feature>
<keyword evidence="3" id="KW-1185">Reference proteome</keyword>
<dbReference type="RefSeq" id="XP_013423086.1">
    <property type="nucleotide sequence ID" value="XM_013567632.1"/>
</dbReference>
<feature type="region of interest" description="Disordered" evidence="1">
    <location>
        <begin position="123"/>
        <end position="253"/>
    </location>
</feature>
<feature type="region of interest" description="Disordered" evidence="1">
    <location>
        <begin position="283"/>
        <end position="303"/>
    </location>
</feature>
<feature type="region of interest" description="Disordered" evidence="1">
    <location>
        <begin position="315"/>
        <end position="366"/>
    </location>
</feature>
<protein>
    <submittedName>
        <fullName evidence="2">Uncharacterized protein</fullName>
    </submittedName>
</protein>
<evidence type="ECO:0000313" key="3">
    <source>
        <dbReference type="Proteomes" id="UP000027730"/>
    </source>
</evidence>
<feature type="compositionally biased region" description="Acidic residues" evidence="1">
    <location>
        <begin position="339"/>
        <end position="360"/>
    </location>
</feature>
<name>A0A074WG70_9PEZI</name>
<evidence type="ECO:0000313" key="2">
    <source>
        <dbReference type="EMBL" id="KEQ68872.1"/>
    </source>
</evidence>
<dbReference type="HOGENOM" id="CLU_698251_0_0_1"/>
<feature type="compositionally biased region" description="Polar residues" evidence="1">
    <location>
        <begin position="37"/>
        <end position="46"/>
    </location>
</feature>
<dbReference type="GeneID" id="25417631"/>
<sequence>MADERSKAETINTRKRSHAIMTGVFNTNIAHEDVSTHAPNSAPTQHTSDDQAQHTRTTRVFDRSSAIASPDNNNTEAGHSLGAPSRQIDMDPRIIESAAKFLAAVDEDQDDSMIVDENHHGLANASVSEGGDRTAAASGANHEGYDAEDEASNTSEEEGEGQMEAESDEETKAKEENDEEEETNRPMARGTSMHEDEFFEEHWDIEFHHVSSLEEVGHNDEHEAEEESDAVEMKEEEEDEEDEEQNFVDHSADLTSNIDDLYDDGYEASWIAAIRSCATGFTGEHAPALEDSDSDMDYTEDGNYDDAFICEADAGTEESLEGAIEAEEEGETNVKVEDEKEEEDADETEEEESDQEEVGEEVFSRGRWGEMLFAHVAAVSMREDGNKNEDEDEEE</sequence>
<feature type="compositionally biased region" description="Acidic residues" evidence="1">
    <location>
        <begin position="315"/>
        <end position="331"/>
    </location>
</feature>
<feature type="compositionally biased region" description="Basic and acidic residues" evidence="1">
    <location>
        <begin position="192"/>
        <end position="221"/>
    </location>
</feature>
<proteinExistence type="predicted"/>